<accession>A0AAD4YF21</accession>
<dbReference type="EMBL" id="JAKZEL010000001">
    <property type="protein sequence ID" value="KAI4548575.1"/>
    <property type="molecule type" value="Genomic_DNA"/>
</dbReference>
<proteinExistence type="predicted"/>
<keyword evidence="1" id="KW-1133">Transmembrane helix</keyword>
<dbReference type="Proteomes" id="UP001214576">
    <property type="component" value="Unassembled WGS sequence"/>
</dbReference>
<keyword evidence="3" id="KW-1185">Reference proteome</keyword>
<evidence type="ECO:0000313" key="2">
    <source>
        <dbReference type="EMBL" id="KAI4548575.1"/>
    </source>
</evidence>
<evidence type="ECO:0000256" key="1">
    <source>
        <dbReference type="SAM" id="Phobius"/>
    </source>
</evidence>
<keyword evidence="1" id="KW-0812">Transmembrane</keyword>
<comment type="caution">
    <text evidence="2">The sequence shown here is derived from an EMBL/GenBank/DDBJ whole genome shotgun (WGS) entry which is preliminary data.</text>
</comment>
<evidence type="ECO:0000313" key="3">
    <source>
        <dbReference type="Proteomes" id="UP001214576"/>
    </source>
</evidence>
<keyword evidence="1" id="KW-0472">Membrane</keyword>
<dbReference type="AlphaFoldDB" id="A0AAD4YF21"/>
<sequence length="134" mass="14918">MGRRRANEKRKEGKTRKELQVVGDGCGERCKRGKENGYKMPLAHLILHLPCLSTSIFYHLFFNSGSIILLYLCPAHTSSFKDSSVTQLCPTLCDPMSHNTQASLSITNSQSPPKPMSIESVIPSNLSIWVTSEH</sequence>
<reference evidence="2" key="1">
    <citation type="submission" date="2022-03" db="EMBL/GenBank/DDBJ databases">
        <title>Genomic analyses of argali, domestic sheep and their hybrids provide insights into chromosomal evolution, heterosis and genetic basis of agronomic traits.</title>
        <authorList>
            <person name="Li M."/>
        </authorList>
    </citation>
    <scope>NUCLEOTIDE SEQUENCE</scope>
    <source>
        <strain evidence="2">CAU-MHL-2022a</strain>
        <tissue evidence="2">Skin</tissue>
    </source>
</reference>
<organism evidence="2 3">
    <name type="scientific">Ovis ammon polii</name>
    <dbReference type="NCBI Taxonomy" id="230172"/>
    <lineage>
        <taxon>Eukaryota</taxon>
        <taxon>Metazoa</taxon>
        <taxon>Chordata</taxon>
        <taxon>Craniata</taxon>
        <taxon>Vertebrata</taxon>
        <taxon>Euteleostomi</taxon>
        <taxon>Mammalia</taxon>
        <taxon>Eutheria</taxon>
        <taxon>Laurasiatheria</taxon>
        <taxon>Artiodactyla</taxon>
        <taxon>Ruminantia</taxon>
        <taxon>Pecora</taxon>
        <taxon>Bovidae</taxon>
        <taxon>Caprinae</taxon>
        <taxon>Ovis</taxon>
    </lineage>
</organism>
<protein>
    <submittedName>
        <fullName evidence="2">Uncharacterized protein</fullName>
    </submittedName>
</protein>
<feature type="transmembrane region" description="Helical" evidence="1">
    <location>
        <begin position="42"/>
        <end position="61"/>
    </location>
</feature>
<name>A0AAD4YF21_OVIAM</name>
<gene>
    <name evidence="2" type="ORF">MG293_000905</name>
</gene>